<gene>
    <name evidence="3" type="ORF">PsYK624_020980</name>
</gene>
<accession>A0A9P3G0K4</accession>
<protein>
    <submittedName>
        <fullName evidence="3">PAPA-1 domain-containing protein</fullName>
    </submittedName>
</protein>
<feature type="domain" description="INO80 complex subunit B-like conserved region" evidence="2">
    <location>
        <begin position="186"/>
        <end position="274"/>
    </location>
</feature>
<feature type="compositionally biased region" description="Basic residues" evidence="1">
    <location>
        <begin position="218"/>
        <end position="227"/>
    </location>
</feature>
<dbReference type="InterPro" id="IPR029523">
    <property type="entry name" value="INO80B/Ies2"/>
</dbReference>
<dbReference type="PANTHER" id="PTHR21561:SF12">
    <property type="entry name" value="INO80 COMPLEX SUBUNIT B"/>
    <property type="match status" value="1"/>
</dbReference>
<sequence>MQTAPEPDDIIHGHDMSDHGSDMQVSESEEEMDVEDEQPTIEVEEPDVVVDEDEEADELSDKEDELEDDEEEGSDVDVEAPDPGPSLPPRLRIKLKLPQQSEASSVAATATPTPDGTSRRRILPRGSDIESEDSDEDDDDSDSVAATPGRPLTARQAVLRNVVDSSHVSLAEPPNPRKKKALTEVEIALKREETARKRKNLSEKKLEDEKAETINRLLKKQSRKGKRSALSTAEDRPTPGIGQDDVEEGEETGSQTPAPPTMYRWVSTTKMPAMEGSDERRMVMTFSVPISVLPAQADAATQPVPPNPPSAPPSCDVDGCIAQRKYRLVKDWHKGACSMAHLKALEAI</sequence>
<dbReference type="AlphaFoldDB" id="A0A9P3G0K4"/>
<feature type="compositionally biased region" description="Acidic residues" evidence="1">
    <location>
        <begin position="27"/>
        <end position="80"/>
    </location>
</feature>
<reference evidence="3 4" key="1">
    <citation type="submission" date="2021-08" db="EMBL/GenBank/DDBJ databases">
        <title>Draft Genome Sequence of Phanerochaete sordida strain YK-624.</title>
        <authorList>
            <person name="Mori T."/>
            <person name="Dohra H."/>
            <person name="Suzuki T."/>
            <person name="Kawagishi H."/>
            <person name="Hirai H."/>
        </authorList>
    </citation>
    <scope>NUCLEOTIDE SEQUENCE [LARGE SCALE GENOMIC DNA]</scope>
    <source>
        <strain evidence="3 4">YK-624</strain>
    </source>
</reference>
<dbReference type="GO" id="GO:0031011">
    <property type="term" value="C:Ino80 complex"/>
    <property type="evidence" value="ECO:0007669"/>
    <property type="project" value="InterPro"/>
</dbReference>
<dbReference type="Pfam" id="PF04795">
    <property type="entry name" value="PAPA-1"/>
    <property type="match status" value="1"/>
</dbReference>
<feature type="compositionally biased region" description="Acidic residues" evidence="1">
    <location>
        <begin position="129"/>
        <end position="142"/>
    </location>
</feature>
<evidence type="ECO:0000313" key="4">
    <source>
        <dbReference type="Proteomes" id="UP000703269"/>
    </source>
</evidence>
<dbReference type="EMBL" id="BPQB01000003">
    <property type="protein sequence ID" value="GJE86018.1"/>
    <property type="molecule type" value="Genomic_DNA"/>
</dbReference>
<proteinExistence type="predicted"/>
<dbReference type="Proteomes" id="UP000703269">
    <property type="component" value="Unassembled WGS sequence"/>
</dbReference>
<dbReference type="InterPro" id="IPR006880">
    <property type="entry name" value="INO80B_C"/>
</dbReference>
<feature type="compositionally biased region" description="Basic and acidic residues" evidence="1">
    <location>
        <begin position="9"/>
        <end position="21"/>
    </location>
</feature>
<dbReference type="OrthoDB" id="2021186at2759"/>
<dbReference type="PANTHER" id="PTHR21561">
    <property type="entry name" value="INO80 COMPLEX SUBUNIT B"/>
    <property type="match status" value="1"/>
</dbReference>
<keyword evidence="4" id="KW-1185">Reference proteome</keyword>
<evidence type="ECO:0000256" key="1">
    <source>
        <dbReference type="SAM" id="MobiDB-lite"/>
    </source>
</evidence>
<name>A0A9P3G0K4_9APHY</name>
<evidence type="ECO:0000313" key="3">
    <source>
        <dbReference type="EMBL" id="GJE86018.1"/>
    </source>
</evidence>
<dbReference type="SMART" id="SM01406">
    <property type="entry name" value="PAPA-1"/>
    <property type="match status" value="1"/>
</dbReference>
<feature type="region of interest" description="Disordered" evidence="1">
    <location>
        <begin position="218"/>
        <end position="262"/>
    </location>
</feature>
<comment type="caution">
    <text evidence="3">The sequence shown here is derived from an EMBL/GenBank/DDBJ whole genome shotgun (WGS) entry which is preliminary data.</text>
</comment>
<evidence type="ECO:0000259" key="2">
    <source>
        <dbReference type="SMART" id="SM01406"/>
    </source>
</evidence>
<feature type="region of interest" description="Disordered" evidence="1">
    <location>
        <begin position="1"/>
        <end position="156"/>
    </location>
</feature>
<dbReference type="GO" id="GO:0006338">
    <property type="term" value="P:chromatin remodeling"/>
    <property type="evidence" value="ECO:0007669"/>
    <property type="project" value="InterPro"/>
</dbReference>
<organism evidence="3 4">
    <name type="scientific">Phanerochaete sordida</name>
    <dbReference type="NCBI Taxonomy" id="48140"/>
    <lineage>
        <taxon>Eukaryota</taxon>
        <taxon>Fungi</taxon>
        <taxon>Dikarya</taxon>
        <taxon>Basidiomycota</taxon>
        <taxon>Agaricomycotina</taxon>
        <taxon>Agaricomycetes</taxon>
        <taxon>Polyporales</taxon>
        <taxon>Phanerochaetaceae</taxon>
        <taxon>Phanerochaete</taxon>
    </lineage>
</organism>